<feature type="transmembrane region" description="Helical" evidence="8">
    <location>
        <begin position="112"/>
        <end position="134"/>
    </location>
</feature>
<feature type="transmembrane region" description="Helical" evidence="8">
    <location>
        <begin position="154"/>
        <end position="171"/>
    </location>
</feature>
<feature type="transmembrane region" description="Helical" evidence="8">
    <location>
        <begin position="258"/>
        <end position="279"/>
    </location>
</feature>
<keyword evidence="7 8" id="KW-0472">Membrane</keyword>
<dbReference type="AlphaFoldDB" id="A0A543B1X6"/>
<evidence type="ECO:0000256" key="1">
    <source>
        <dbReference type="ARBA" id="ARBA00004651"/>
    </source>
</evidence>
<keyword evidence="4" id="KW-1003">Cell membrane</keyword>
<gene>
    <name evidence="10" type="ORF">FB566_4434</name>
</gene>
<keyword evidence="11" id="KW-1185">Reference proteome</keyword>
<dbReference type="InterPro" id="IPR035906">
    <property type="entry name" value="MetI-like_sf"/>
</dbReference>
<evidence type="ECO:0000256" key="2">
    <source>
        <dbReference type="ARBA" id="ARBA00007069"/>
    </source>
</evidence>
<comment type="caution">
    <text evidence="10">The sequence shown here is derived from an EMBL/GenBank/DDBJ whole genome shotgun (WGS) entry which is preliminary data.</text>
</comment>
<dbReference type="Pfam" id="PF00528">
    <property type="entry name" value="BPD_transp_1"/>
    <property type="match status" value="1"/>
</dbReference>
<dbReference type="OrthoDB" id="8404154at2"/>
<evidence type="ECO:0000256" key="4">
    <source>
        <dbReference type="ARBA" id="ARBA00022475"/>
    </source>
</evidence>
<organism evidence="10 11">
    <name type="scientific">Stackebrandtia endophytica</name>
    <dbReference type="NCBI Taxonomy" id="1496996"/>
    <lineage>
        <taxon>Bacteria</taxon>
        <taxon>Bacillati</taxon>
        <taxon>Actinomycetota</taxon>
        <taxon>Actinomycetes</taxon>
        <taxon>Glycomycetales</taxon>
        <taxon>Glycomycetaceae</taxon>
        <taxon>Stackebrandtia</taxon>
    </lineage>
</organism>
<comment type="similarity">
    <text evidence="2">Belongs to the binding-protein-dependent transport system permease family. CysTW subfamily.</text>
</comment>
<dbReference type="Proteomes" id="UP000317043">
    <property type="component" value="Unassembled WGS sequence"/>
</dbReference>
<dbReference type="InParanoid" id="A0A543B1X6"/>
<evidence type="ECO:0000256" key="7">
    <source>
        <dbReference type="ARBA" id="ARBA00023136"/>
    </source>
</evidence>
<dbReference type="PANTHER" id="PTHR42929:SF1">
    <property type="entry name" value="INNER MEMBRANE ABC TRANSPORTER PERMEASE PROTEIN YDCU-RELATED"/>
    <property type="match status" value="1"/>
</dbReference>
<keyword evidence="5 8" id="KW-0812">Transmembrane</keyword>
<dbReference type="PROSITE" id="PS50928">
    <property type="entry name" value="ABC_TM1"/>
    <property type="match status" value="1"/>
</dbReference>
<evidence type="ECO:0000256" key="6">
    <source>
        <dbReference type="ARBA" id="ARBA00022989"/>
    </source>
</evidence>
<dbReference type="GO" id="GO:0055085">
    <property type="term" value="P:transmembrane transport"/>
    <property type="evidence" value="ECO:0007669"/>
    <property type="project" value="InterPro"/>
</dbReference>
<dbReference type="GO" id="GO:0005886">
    <property type="term" value="C:plasma membrane"/>
    <property type="evidence" value="ECO:0007669"/>
    <property type="project" value="UniProtKB-SubCell"/>
</dbReference>
<evidence type="ECO:0000256" key="3">
    <source>
        <dbReference type="ARBA" id="ARBA00022448"/>
    </source>
</evidence>
<sequence>MSATASANRSAPRKRRGAERPVSLLLGLPLAIVVGCLLLWPLAVLAFNSVVSQTDGVTFDNYVTVLTSDRYLNSFLITSVLAVGSTLLALLLCVPAALYIERTKSRASRGIAVALTIPLSLPGIVIGFFVILLFGNVGLVPVASNAMFGEPVGAMAYTFTGLLLGYLYFNIPRVILVVRGAVAQIPHDTLDAARTLGATPWHVYQRVVIPALRPAIASASALSLATAFGAYGTAVTLSRGYRVVPLDIADAFTESFQPQLAATLSVVLALVTTLILVIVSRLGEKGGKLS</sequence>
<evidence type="ECO:0000313" key="11">
    <source>
        <dbReference type="Proteomes" id="UP000317043"/>
    </source>
</evidence>
<evidence type="ECO:0000259" key="9">
    <source>
        <dbReference type="PROSITE" id="PS50928"/>
    </source>
</evidence>
<feature type="domain" description="ABC transmembrane type-1" evidence="9">
    <location>
        <begin position="75"/>
        <end position="279"/>
    </location>
</feature>
<protein>
    <submittedName>
        <fullName evidence="10">Putative spermidine/putrescine transport system permease protein</fullName>
    </submittedName>
</protein>
<keyword evidence="6 8" id="KW-1133">Transmembrane helix</keyword>
<dbReference type="SUPFAM" id="SSF161098">
    <property type="entry name" value="MetI-like"/>
    <property type="match status" value="1"/>
</dbReference>
<dbReference type="RefSeq" id="WP_142043704.1">
    <property type="nucleotide sequence ID" value="NZ_JBHTGS010000002.1"/>
</dbReference>
<reference evidence="10 11" key="1">
    <citation type="submission" date="2019-06" db="EMBL/GenBank/DDBJ databases">
        <title>Sequencing the genomes of 1000 actinobacteria strains.</title>
        <authorList>
            <person name="Klenk H.-P."/>
        </authorList>
    </citation>
    <scope>NUCLEOTIDE SEQUENCE [LARGE SCALE GENOMIC DNA]</scope>
    <source>
        <strain evidence="10 11">DSM 45928</strain>
    </source>
</reference>
<feature type="transmembrane region" description="Helical" evidence="8">
    <location>
        <begin position="21"/>
        <end position="43"/>
    </location>
</feature>
<comment type="subcellular location">
    <subcellularLocation>
        <location evidence="1 8">Cell membrane</location>
        <topology evidence="1 8">Multi-pass membrane protein</topology>
    </subcellularLocation>
</comment>
<feature type="transmembrane region" description="Helical" evidence="8">
    <location>
        <begin position="75"/>
        <end position="100"/>
    </location>
</feature>
<dbReference type="Gene3D" id="1.10.3720.10">
    <property type="entry name" value="MetI-like"/>
    <property type="match status" value="1"/>
</dbReference>
<accession>A0A543B1X6</accession>
<dbReference type="PANTHER" id="PTHR42929">
    <property type="entry name" value="INNER MEMBRANE ABC TRANSPORTER PERMEASE PROTEIN YDCU-RELATED-RELATED"/>
    <property type="match status" value="1"/>
</dbReference>
<evidence type="ECO:0000256" key="5">
    <source>
        <dbReference type="ARBA" id="ARBA00022692"/>
    </source>
</evidence>
<dbReference type="InterPro" id="IPR000515">
    <property type="entry name" value="MetI-like"/>
</dbReference>
<dbReference type="EMBL" id="VFOW01000001">
    <property type="protein sequence ID" value="TQL78839.1"/>
    <property type="molecule type" value="Genomic_DNA"/>
</dbReference>
<evidence type="ECO:0000256" key="8">
    <source>
        <dbReference type="RuleBase" id="RU363032"/>
    </source>
</evidence>
<dbReference type="CDD" id="cd06261">
    <property type="entry name" value="TM_PBP2"/>
    <property type="match status" value="1"/>
</dbReference>
<name>A0A543B1X6_9ACTN</name>
<keyword evidence="3 8" id="KW-0813">Transport</keyword>
<feature type="transmembrane region" description="Helical" evidence="8">
    <location>
        <begin position="215"/>
        <end position="238"/>
    </location>
</feature>
<proteinExistence type="inferred from homology"/>
<evidence type="ECO:0000313" key="10">
    <source>
        <dbReference type="EMBL" id="TQL78839.1"/>
    </source>
</evidence>